<proteinExistence type="predicted"/>
<dbReference type="AlphaFoldDB" id="A8LNM7"/>
<evidence type="ECO:0000256" key="7">
    <source>
        <dbReference type="SAM" id="Phobius"/>
    </source>
</evidence>
<dbReference type="HOGENOM" id="CLU_009912_5_0_5"/>
<dbReference type="eggNOG" id="COG3206">
    <property type="taxonomic scope" value="Bacteria"/>
</dbReference>
<evidence type="ECO:0000313" key="10">
    <source>
        <dbReference type="Proteomes" id="UP000006833"/>
    </source>
</evidence>
<protein>
    <submittedName>
        <fullName evidence="9">Polysaccharide chain length determinant protein</fullName>
    </submittedName>
</protein>
<dbReference type="InterPro" id="IPR003856">
    <property type="entry name" value="LPS_length_determ_N"/>
</dbReference>
<dbReference type="EMBL" id="CP000830">
    <property type="protein sequence ID" value="ABV95121.1"/>
    <property type="molecule type" value="Genomic_DNA"/>
</dbReference>
<dbReference type="PANTHER" id="PTHR32309">
    <property type="entry name" value="TYROSINE-PROTEIN KINASE"/>
    <property type="match status" value="1"/>
</dbReference>
<keyword evidence="3 7" id="KW-0812">Transmembrane</keyword>
<sequence length="508" mass="56664">MFDMRYYTSVLLRRSPLLIVVTGVCAVLSVLVARELPAKYEASARLLVESAQIPDQLAMSTATTGAQEQLEIIQQRLLTRANLLDIANRFEVFPDIRSMSPDEVVRSMRSNTRINLTSGRDRATLMTISFTDDRPVTTSDVVNEYITLIQREDSRLRTSRASETEQFFKQEVDRLAVQLDEKSAAIRQFRSENSDALPETFEFRLERLAGLQERSTAFTRDLLILKEQRQQLKEALDGLRTGLPEDATEELSQEEEKLVDLRRELVEAMETAGETAPRVRILQSRIAQVERVIQSLGGITAIENPTQTLQAQIEQINAQIGFLEEQLGTTQSQIEDVEATLDLTPGISVSLESLQRDYQNVQEQYNSAVERLAIAQTSERIELASRGQRIIVLEQAATPTDPSSMPPLLVAAGGTIGGFFLALGLAILLEVMSKTIRRPSDLTKGLGIVPLATLPYVKTSREIVFERVAKVAIILVIVTGIPAMLYAVHMLYLPLDLLADRILTRIGV</sequence>
<accession>A8LNM7</accession>
<keyword evidence="5 7" id="KW-0472">Membrane</keyword>
<keyword evidence="2" id="KW-1003">Cell membrane</keyword>
<dbReference type="OrthoDB" id="8114194at2"/>
<dbReference type="PANTHER" id="PTHR32309:SF13">
    <property type="entry name" value="FERRIC ENTEROBACTIN TRANSPORT PROTEIN FEPE"/>
    <property type="match status" value="1"/>
</dbReference>
<evidence type="ECO:0000256" key="4">
    <source>
        <dbReference type="ARBA" id="ARBA00022989"/>
    </source>
</evidence>
<evidence type="ECO:0000256" key="6">
    <source>
        <dbReference type="SAM" id="Coils"/>
    </source>
</evidence>
<feature type="domain" description="Polysaccharide chain length determinant N-terminal" evidence="8">
    <location>
        <begin position="2"/>
        <end position="79"/>
    </location>
</feature>
<feature type="coiled-coil region" evidence="6">
    <location>
        <begin position="244"/>
        <end position="271"/>
    </location>
</feature>
<name>A8LNM7_DINSH</name>
<dbReference type="KEGG" id="dsh:Dshi_3388"/>
<dbReference type="GO" id="GO:0004713">
    <property type="term" value="F:protein tyrosine kinase activity"/>
    <property type="evidence" value="ECO:0007669"/>
    <property type="project" value="TreeGrafter"/>
</dbReference>
<dbReference type="GO" id="GO:0005886">
    <property type="term" value="C:plasma membrane"/>
    <property type="evidence" value="ECO:0007669"/>
    <property type="project" value="UniProtKB-SubCell"/>
</dbReference>
<evidence type="ECO:0000256" key="3">
    <source>
        <dbReference type="ARBA" id="ARBA00022692"/>
    </source>
</evidence>
<feature type="coiled-coil region" evidence="6">
    <location>
        <begin position="306"/>
        <end position="371"/>
    </location>
</feature>
<organism evidence="9 10">
    <name type="scientific">Dinoroseobacter shibae (strain DSM 16493 / NCIMB 14021 / DFL 12)</name>
    <dbReference type="NCBI Taxonomy" id="398580"/>
    <lineage>
        <taxon>Bacteria</taxon>
        <taxon>Pseudomonadati</taxon>
        <taxon>Pseudomonadota</taxon>
        <taxon>Alphaproteobacteria</taxon>
        <taxon>Rhodobacterales</taxon>
        <taxon>Roseobacteraceae</taxon>
        <taxon>Dinoroseobacter</taxon>
    </lineage>
</organism>
<dbReference type="Pfam" id="PF02706">
    <property type="entry name" value="Wzz"/>
    <property type="match status" value="1"/>
</dbReference>
<dbReference type="Proteomes" id="UP000006833">
    <property type="component" value="Chromosome"/>
</dbReference>
<dbReference type="Gene3D" id="1.10.287.1490">
    <property type="match status" value="1"/>
</dbReference>
<keyword evidence="4 7" id="KW-1133">Transmembrane helix</keyword>
<keyword evidence="10" id="KW-1185">Reference proteome</keyword>
<evidence type="ECO:0000313" key="9">
    <source>
        <dbReference type="EMBL" id="ABV95121.1"/>
    </source>
</evidence>
<evidence type="ECO:0000256" key="1">
    <source>
        <dbReference type="ARBA" id="ARBA00004651"/>
    </source>
</evidence>
<reference evidence="10" key="1">
    <citation type="journal article" date="2010" name="ISME J.">
        <title>The complete genome sequence of the algal symbiont Dinoroseobacter shibae: a hitchhiker's guide to life in the sea.</title>
        <authorList>
            <person name="Wagner-Dobler I."/>
            <person name="Ballhausen B."/>
            <person name="Berger M."/>
            <person name="Brinkhoff T."/>
            <person name="Buchholz I."/>
            <person name="Bunk B."/>
            <person name="Cypionka H."/>
            <person name="Daniel R."/>
            <person name="Drepper T."/>
            <person name="Gerdts G."/>
            <person name="Hahnke S."/>
            <person name="Han C."/>
            <person name="Jahn D."/>
            <person name="Kalhoefer D."/>
            <person name="Kiss H."/>
            <person name="Klenk H.P."/>
            <person name="Kyrpides N."/>
            <person name="Liebl W."/>
            <person name="Liesegang H."/>
            <person name="Meincke L."/>
            <person name="Pati A."/>
            <person name="Petersen J."/>
            <person name="Piekarski T."/>
            <person name="Pommerenke C."/>
            <person name="Pradella S."/>
            <person name="Pukall R."/>
            <person name="Rabus R."/>
            <person name="Stackebrandt E."/>
            <person name="Thole S."/>
            <person name="Thompson L."/>
            <person name="Tielen P."/>
            <person name="Tomasch J."/>
            <person name="von Jan M."/>
            <person name="Wanphrut N."/>
            <person name="Wichels A."/>
            <person name="Zech H."/>
            <person name="Simon M."/>
        </authorList>
    </citation>
    <scope>NUCLEOTIDE SEQUENCE [LARGE SCALE GENOMIC DNA]</scope>
    <source>
        <strain evidence="10">DSM 16493 / NCIMB 14021 / DFL 12</strain>
    </source>
</reference>
<feature type="transmembrane region" description="Helical" evidence="7">
    <location>
        <begin position="468"/>
        <end position="488"/>
    </location>
</feature>
<evidence type="ECO:0000256" key="2">
    <source>
        <dbReference type="ARBA" id="ARBA00022475"/>
    </source>
</evidence>
<dbReference type="STRING" id="398580.Dshi_3388"/>
<dbReference type="InterPro" id="IPR050445">
    <property type="entry name" value="Bact_polysacc_biosynth/exp"/>
</dbReference>
<keyword evidence="6" id="KW-0175">Coiled coil</keyword>
<evidence type="ECO:0000256" key="5">
    <source>
        <dbReference type="ARBA" id="ARBA00023136"/>
    </source>
</evidence>
<feature type="transmembrane region" description="Helical" evidence="7">
    <location>
        <begin position="408"/>
        <end position="429"/>
    </location>
</feature>
<comment type="subcellular location">
    <subcellularLocation>
        <location evidence="1">Cell membrane</location>
        <topology evidence="1">Multi-pass membrane protein</topology>
    </subcellularLocation>
</comment>
<gene>
    <name evidence="9" type="ordered locus">Dshi_3388</name>
</gene>
<dbReference type="RefSeq" id="WP_012180047.1">
    <property type="nucleotide sequence ID" value="NC_009952.1"/>
</dbReference>
<evidence type="ECO:0000259" key="8">
    <source>
        <dbReference type="Pfam" id="PF02706"/>
    </source>
</evidence>